<reference evidence="2 3" key="1">
    <citation type="submission" date="2023-11" db="EMBL/GenBank/DDBJ databases">
        <title>A Novel Polar Bacteriovorax (B. antarcticus) Isolated from the Biocrust in Antarctica.</title>
        <authorList>
            <person name="Mun W."/>
            <person name="Choi S.Y."/>
            <person name="Mitchell R.J."/>
        </authorList>
    </citation>
    <scope>NUCLEOTIDE SEQUENCE [LARGE SCALE GENOMIC DNA]</scope>
    <source>
        <strain evidence="2 3">PP10</strain>
    </source>
</reference>
<gene>
    <name evidence="2" type="ORF">SHI21_07920</name>
</gene>
<name>A0ABU5VUQ7_9BACT</name>
<dbReference type="Proteomes" id="UP001302274">
    <property type="component" value="Unassembled WGS sequence"/>
</dbReference>
<organism evidence="2 3">
    <name type="scientific">Bacteriovorax antarcticus</name>
    <dbReference type="NCBI Taxonomy" id="3088717"/>
    <lineage>
        <taxon>Bacteria</taxon>
        <taxon>Pseudomonadati</taxon>
        <taxon>Bdellovibrionota</taxon>
        <taxon>Bacteriovoracia</taxon>
        <taxon>Bacteriovoracales</taxon>
        <taxon>Bacteriovoracaceae</taxon>
        <taxon>Bacteriovorax</taxon>
    </lineage>
</organism>
<feature type="signal peptide" evidence="1">
    <location>
        <begin position="1"/>
        <end position="20"/>
    </location>
</feature>
<evidence type="ECO:0000256" key="1">
    <source>
        <dbReference type="SAM" id="SignalP"/>
    </source>
</evidence>
<dbReference type="EMBL" id="JAYGJQ010000001">
    <property type="protein sequence ID" value="MEA9356123.1"/>
    <property type="molecule type" value="Genomic_DNA"/>
</dbReference>
<sequence>MKTFGFTLWAILFLTSSAFAENFVCSDYSGQTTFSVNYNYTNVQKRTVSGRFFLRSKDIQNGEISGKFFNYVGEPDNYAISVLDCSQEPETGYCHSTSGHWLTVAHGYELNLGGTLGSTIVTCHGDIP</sequence>
<feature type="chain" id="PRO_5045962028" evidence="1">
    <location>
        <begin position="21"/>
        <end position="128"/>
    </location>
</feature>
<proteinExistence type="predicted"/>
<keyword evidence="3" id="KW-1185">Reference proteome</keyword>
<protein>
    <submittedName>
        <fullName evidence="2">Uncharacterized protein</fullName>
    </submittedName>
</protein>
<dbReference type="RefSeq" id="WP_323575800.1">
    <property type="nucleotide sequence ID" value="NZ_JAYGJQ010000001.1"/>
</dbReference>
<keyword evidence="1" id="KW-0732">Signal</keyword>
<evidence type="ECO:0000313" key="3">
    <source>
        <dbReference type="Proteomes" id="UP001302274"/>
    </source>
</evidence>
<comment type="caution">
    <text evidence="2">The sequence shown here is derived from an EMBL/GenBank/DDBJ whole genome shotgun (WGS) entry which is preliminary data.</text>
</comment>
<accession>A0ABU5VUQ7</accession>
<evidence type="ECO:0000313" key="2">
    <source>
        <dbReference type="EMBL" id="MEA9356123.1"/>
    </source>
</evidence>